<gene>
    <name evidence="2" type="ORF">CLODIP_2_CD15759</name>
</gene>
<dbReference type="OrthoDB" id="5798273at2759"/>
<dbReference type="AlphaFoldDB" id="A0A8S1C0Y1"/>
<evidence type="ECO:0000256" key="1">
    <source>
        <dbReference type="SAM" id="Phobius"/>
    </source>
</evidence>
<reference evidence="2 3" key="1">
    <citation type="submission" date="2020-04" db="EMBL/GenBank/DDBJ databases">
        <authorList>
            <person name="Alioto T."/>
            <person name="Alioto T."/>
            <person name="Gomez Garrido J."/>
        </authorList>
    </citation>
    <scope>NUCLEOTIDE SEQUENCE [LARGE SCALE GENOMIC DNA]</scope>
</reference>
<dbReference type="Proteomes" id="UP000494165">
    <property type="component" value="Unassembled WGS sequence"/>
</dbReference>
<feature type="transmembrane region" description="Helical" evidence="1">
    <location>
        <begin position="37"/>
        <end position="55"/>
    </location>
</feature>
<protein>
    <submittedName>
        <fullName evidence="2">Uncharacterized protein</fullName>
    </submittedName>
</protein>
<name>A0A8S1C0Y1_9INSE</name>
<keyword evidence="1" id="KW-0812">Transmembrane</keyword>
<keyword evidence="1" id="KW-1133">Transmembrane helix</keyword>
<dbReference type="PANTHER" id="PTHR34717:SF1">
    <property type="entry name" value="EG:BACR7A4.20 PROTEIN"/>
    <property type="match status" value="1"/>
</dbReference>
<comment type="caution">
    <text evidence="2">The sequence shown here is derived from an EMBL/GenBank/DDBJ whole genome shotgun (WGS) entry which is preliminary data.</text>
</comment>
<keyword evidence="3" id="KW-1185">Reference proteome</keyword>
<evidence type="ECO:0000313" key="3">
    <source>
        <dbReference type="Proteomes" id="UP000494165"/>
    </source>
</evidence>
<proteinExistence type="predicted"/>
<keyword evidence="1" id="KW-0472">Membrane</keyword>
<sequence length="437" mass="50281">MSYFYLVLAVLSITVARFLNMRDPPPIMGVYTRPGKWYFLKFLIFFSMLHFRKFLNKMRSEKVEANQSGYGVKSRSSPDQMDCSQPLSSDEKAIDAVYFNAASKDGQYMVVATARRPKGVINGFLYLQLPQVGLLMSPKLPDTTLQQTKEEEEAGVFGAEGLKLEPIEPMKRWKLTYNGKMRLSEAPEKELSVVLNAEWKSNLPVFDFDTDMDPSPVARALAKETWSREFFQILKEAHQSHYEQHGDIEGVVTIDGVKYPLNLNSMRDHSYGHKREWKNFHRYALHMGTLEDGTRFCASIVSCPINFSQIELGYLYKPNGHVVPLQRCDLQLYQHGEDGTPPLDYAFNFWAGEFSFINFFYFYRFYSRFKEIRSIACRSKCCTRLSFTLQTSGKRGLSSEWSPSGSTELRAGASLSGNIEIRWGRFSIECLLWFLSK</sequence>
<evidence type="ECO:0000313" key="2">
    <source>
        <dbReference type="EMBL" id="CAB3361604.1"/>
    </source>
</evidence>
<organism evidence="2 3">
    <name type="scientific">Cloeon dipterum</name>
    <dbReference type="NCBI Taxonomy" id="197152"/>
    <lineage>
        <taxon>Eukaryota</taxon>
        <taxon>Metazoa</taxon>
        <taxon>Ecdysozoa</taxon>
        <taxon>Arthropoda</taxon>
        <taxon>Hexapoda</taxon>
        <taxon>Insecta</taxon>
        <taxon>Pterygota</taxon>
        <taxon>Palaeoptera</taxon>
        <taxon>Ephemeroptera</taxon>
        <taxon>Pisciforma</taxon>
        <taxon>Baetidae</taxon>
        <taxon>Cloeon</taxon>
    </lineage>
</organism>
<dbReference type="PANTHER" id="PTHR34717">
    <property type="entry name" value="EG:BACR7A4.20 PROTEIN"/>
    <property type="match status" value="1"/>
</dbReference>
<dbReference type="EMBL" id="CADEPI010000006">
    <property type="protein sequence ID" value="CAB3361604.1"/>
    <property type="molecule type" value="Genomic_DNA"/>
</dbReference>
<accession>A0A8S1C0Y1</accession>